<evidence type="ECO:0000313" key="2">
    <source>
        <dbReference type="EMBL" id="GEB96699.1"/>
    </source>
</evidence>
<gene>
    <name evidence="2" type="ORF">CFL01nite_01940</name>
    <name evidence="1" type="ORF">CFLV_04710</name>
</gene>
<dbReference type="STRING" id="28028.CFLV_04710"/>
<dbReference type="KEGG" id="cfc:CFLV_04710"/>
<dbReference type="PANTHER" id="PTHR38479:SF2">
    <property type="entry name" value="WINGED HELIX DNA-BINDING DOMAIN-CONTAINING PROTEIN"/>
    <property type="match status" value="1"/>
</dbReference>
<protein>
    <submittedName>
        <fullName evidence="1">Uncharacterized protein</fullName>
    </submittedName>
</protein>
<dbReference type="Proteomes" id="UP000185479">
    <property type="component" value="Chromosome"/>
</dbReference>
<accession>A0A1L7CL67</accession>
<proteinExistence type="predicted"/>
<dbReference type="PANTHER" id="PTHR38479">
    <property type="entry name" value="LMO0824 PROTEIN"/>
    <property type="match status" value="1"/>
</dbReference>
<dbReference type="RefSeq" id="WP_075729542.1">
    <property type="nucleotide sequence ID" value="NZ_BJNB01000001.1"/>
</dbReference>
<organism evidence="1 3">
    <name type="scientific">Corynebacterium flavescens</name>
    <dbReference type="NCBI Taxonomy" id="28028"/>
    <lineage>
        <taxon>Bacteria</taxon>
        <taxon>Bacillati</taxon>
        <taxon>Actinomycetota</taxon>
        <taxon>Actinomycetes</taxon>
        <taxon>Mycobacteriales</taxon>
        <taxon>Corynebacteriaceae</taxon>
        <taxon>Corynebacterium</taxon>
    </lineage>
</organism>
<dbReference type="GeneID" id="82880013"/>
<reference evidence="2 4" key="2">
    <citation type="submission" date="2019-06" db="EMBL/GenBank/DDBJ databases">
        <title>Whole genome shotgun sequence of Corynebacterium flavescens NBRC 14136.</title>
        <authorList>
            <person name="Hosoyama A."/>
            <person name="Uohara A."/>
            <person name="Ohji S."/>
            <person name="Ichikawa N."/>
        </authorList>
    </citation>
    <scope>NUCLEOTIDE SEQUENCE [LARGE SCALE GENOMIC DNA]</scope>
    <source>
        <strain evidence="2 4">NBRC 14136</strain>
    </source>
</reference>
<keyword evidence="3" id="KW-1185">Reference proteome</keyword>
<name>A0A1L7CL67_CORFL</name>
<dbReference type="InterPro" id="IPR009351">
    <property type="entry name" value="AlkZ-like"/>
</dbReference>
<evidence type="ECO:0000313" key="3">
    <source>
        <dbReference type="Proteomes" id="UP000185479"/>
    </source>
</evidence>
<dbReference type="Pfam" id="PF06224">
    <property type="entry name" value="AlkZ-like"/>
    <property type="match status" value="1"/>
</dbReference>
<dbReference type="Proteomes" id="UP000315353">
    <property type="component" value="Unassembled WGS sequence"/>
</dbReference>
<dbReference type="OrthoDB" id="9148135at2"/>
<evidence type="ECO:0000313" key="4">
    <source>
        <dbReference type="Proteomes" id="UP000315353"/>
    </source>
</evidence>
<dbReference type="AlphaFoldDB" id="A0A1L7CL67"/>
<reference evidence="1 3" key="1">
    <citation type="submission" date="2014-08" db="EMBL/GenBank/DDBJ databases">
        <title>Complete genome sequence of Corynebacterium flavescens OJ8(T)(=DSM 20296(T)), isolated from cheese.</title>
        <authorList>
            <person name="Ruckert C."/>
            <person name="Albersmeier A."/>
            <person name="Winkler A."/>
            <person name="Kalinowski J."/>
        </authorList>
    </citation>
    <scope>NUCLEOTIDE SEQUENCE [LARGE SCALE GENOMIC DNA]</scope>
    <source>
        <strain evidence="1 3">OJ8</strain>
    </source>
</reference>
<dbReference type="EMBL" id="CP009246">
    <property type="protein sequence ID" value="APT86553.1"/>
    <property type="molecule type" value="Genomic_DNA"/>
</dbReference>
<sequence>MDTSELLARRLISQGLAPTPAREGMRNGRDVAARLLALQAQNYPAGIRALGLRCGLDDAAITDEVRTLELVRSWPQRGTLHFLHAADVRWMSKLLYPRVANSQRGRRAALGLSEEMVTRARQALLEAVSSPLTRKEIYEVFSAAGIDPGDSRGSHLLRAFGGEGEVVQGPRRGAQEIFLRVDALGVEQFEPSDPFAELAARYVAGHGPVGVADLMAWSALSKSQALKAFASIDAVQVEAAGQLMWMPHWHHDVSAEDIQHALELRLGLPAFDEYLLGYANKDLVLPPHLRGDILTPNGLSWPWVMQGGVAVASLRGT</sequence>
<dbReference type="EMBL" id="BJNB01000001">
    <property type="protein sequence ID" value="GEB96699.1"/>
    <property type="molecule type" value="Genomic_DNA"/>
</dbReference>
<evidence type="ECO:0000313" key="1">
    <source>
        <dbReference type="EMBL" id="APT86553.1"/>
    </source>
</evidence>